<keyword evidence="3" id="KW-1185">Reference proteome</keyword>
<accession>A0A2N7UK32</accession>
<evidence type="ECO:0000313" key="3">
    <source>
        <dbReference type="Proteomes" id="UP000235547"/>
    </source>
</evidence>
<sequence>MSVVRWMAISAMAVLSGLGFASDDGIQVTLEGDPGTPFEARWTIVTAEGEREVHEIEGQVPYRQRFTGEAFEGWLHHIGDQGHLTLEIIHKGNRSRSSTSARGSLSLSVK</sequence>
<evidence type="ECO:0000313" key="2">
    <source>
        <dbReference type="EMBL" id="PMR80780.1"/>
    </source>
</evidence>
<keyword evidence="1" id="KW-0732">Signal</keyword>
<feature type="signal peptide" evidence="1">
    <location>
        <begin position="1"/>
        <end position="21"/>
    </location>
</feature>
<evidence type="ECO:0000256" key="1">
    <source>
        <dbReference type="SAM" id="SignalP"/>
    </source>
</evidence>
<organism evidence="2 3">
    <name type="scientific">Halomonas urumqiensis</name>
    <dbReference type="NCBI Taxonomy" id="1684789"/>
    <lineage>
        <taxon>Bacteria</taxon>
        <taxon>Pseudomonadati</taxon>
        <taxon>Pseudomonadota</taxon>
        <taxon>Gammaproteobacteria</taxon>
        <taxon>Oceanospirillales</taxon>
        <taxon>Halomonadaceae</taxon>
        <taxon>Halomonas</taxon>
    </lineage>
</organism>
<dbReference type="AlphaFoldDB" id="A0A2N7UK32"/>
<name>A0A2N7UK32_9GAMM</name>
<dbReference type="OrthoDB" id="6169321at2"/>
<dbReference type="Proteomes" id="UP000235547">
    <property type="component" value="Unassembled WGS sequence"/>
</dbReference>
<gene>
    <name evidence="2" type="ORF">C1H70_06845</name>
</gene>
<protein>
    <submittedName>
        <fullName evidence="2">Uncharacterized protein</fullName>
    </submittedName>
</protein>
<dbReference type="EMBL" id="PNRG01000013">
    <property type="protein sequence ID" value="PMR80780.1"/>
    <property type="molecule type" value="Genomic_DNA"/>
</dbReference>
<comment type="caution">
    <text evidence="2">The sequence shown here is derived from an EMBL/GenBank/DDBJ whole genome shotgun (WGS) entry which is preliminary data.</text>
</comment>
<dbReference type="RefSeq" id="WP_102587604.1">
    <property type="nucleotide sequence ID" value="NZ_BNAE01000002.1"/>
</dbReference>
<proteinExistence type="predicted"/>
<reference evidence="2 3" key="1">
    <citation type="submission" date="2018-01" db="EMBL/GenBank/DDBJ databases">
        <title>Halomonas endophytica sp. nov., isolated from storage liquid in the stems of Populus euphratica.</title>
        <authorList>
            <person name="Chen C."/>
        </authorList>
    </citation>
    <scope>NUCLEOTIDE SEQUENCE [LARGE SCALE GENOMIC DNA]</scope>
    <source>
        <strain evidence="2 3">BZ-SZ-XJ27</strain>
    </source>
</reference>
<feature type="chain" id="PRO_5014692204" evidence="1">
    <location>
        <begin position="22"/>
        <end position="110"/>
    </location>
</feature>